<dbReference type="Proteomes" id="UP000324800">
    <property type="component" value="Unassembled WGS sequence"/>
</dbReference>
<proteinExistence type="predicted"/>
<organism evidence="1 2">
    <name type="scientific">Streblomastix strix</name>
    <dbReference type="NCBI Taxonomy" id="222440"/>
    <lineage>
        <taxon>Eukaryota</taxon>
        <taxon>Metamonada</taxon>
        <taxon>Preaxostyla</taxon>
        <taxon>Oxymonadida</taxon>
        <taxon>Streblomastigidae</taxon>
        <taxon>Streblomastix</taxon>
    </lineage>
</organism>
<dbReference type="EMBL" id="SNRW01044660">
    <property type="protein sequence ID" value="KAA6323385.1"/>
    <property type="molecule type" value="Genomic_DNA"/>
</dbReference>
<evidence type="ECO:0008006" key="3">
    <source>
        <dbReference type="Google" id="ProtNLM"/>
    </source>
</evidence>
<evidence type="ECO:0000313" key="2">
    <source>
        <dbReference type="Proteomes" id="UP000324800"/>
    </source>
</evidence>
<feature type="non-terminal residue" evidence="1">
    <location>
        <position position="92"/>
    </location>
</feature>
<protein>
    <recommendedName>
        <fullName evidence="3">Right handed beta helix domain-containing protein</fullName>
    </recommendedName>
</protein>
<name>A0A5J4QQ17_9EUKA</name>
<gene>
    <name evidence="1" type="ORF">EZS28_054322</name>
</gene>
<reference evidence="1 2" key="1">
    <citation type="submission" date="2019-03" db="EMBL/GenBank/DDBJ databases">
        <title>Single cell metagenomics reveals metabolic interactions within the superorganism composed of flagellate Streblomastix strix and complex community of Bacteroidetes bacteria on its surface.</title>
        <authorList>
            <person name="Treitli S.C."/>
            <person name="Kolisko M."/>
            <person name="Husnik F."/>
            <person name="Keeling P."/>
            <person name="Hampl V."/>
        </authorList>
    </citation>
    <scope>NUCLEOTIDE SEQUENCE [LARGE SCALE GENOMIC DNA]</scope>
    <source>
        <strain evidence="1">ST1C</strain>
    </source>
</reference>
<sequence length="92" mass="9641">MINVNNGAGIVNIIGSQFENIERVGSNGKGSIIEGYLNNNNGLITVNSSIFIQCKVDSSDGVGGGIYLEIDIGGESKYDLSGASYSQCNAKY</sequence>
<dbReference type="AlphaFoldDB" id="A0A5J4QQ17"/>
<evidence type="ECO:0000313" key="1">
    <source>
        <dbReference type="EMBL" id="KAA6323385.1"/>
    </source>
</evidence>
<accession>A0A5J4QQ17</accession>
<comment type="caution">
    <text evidence="1">The sequence shown here is derived from an EMBL/GenBank/DDBJ whole genome shotgun (WGS) entry which is preliminary data.</text>
</comment>